<name>A0A388M1C7_CHABU</name>
<evidence type="ECO:0000313" key="3">
    <source>
        <dbReference type="Proteomes" id="UP000265515"/>
    </source>
</evidence>
<feature type="compositionally biased region" description="Acidic residues" evidence="1">
    <location>
        <begin position="106"/>
        <end position="117"/>
    </location>
</feature>
<gene>
    <name evidence="2" type="ORF">CBR_g47073</name>
</gene>
<proteinExistence type="predicted"/>
<dbReference type="AlphaFoldDB" id="A0A388M1C7"/>
<dbReference type="InterPro" id="IPR043502">
    <property type="entry name" value="DNA/RNA_pol_sf"/>
</dbReference>
<feature type="compositionally biased region" description="Basic and acidic residues" evidence="1">
    <location>
        <begin position="90"/>
        <end position="105"/>
    </location>
</feature>
<feature type="compositionally biased region" description="Polar residues" evidence="1">
    <location>
        <begin position="76"/>
        <end position="86"/>
    </location>
</feature>
<dbReference type="Gene3D" id="3.30.70.270">
    <property type="match status" value="2"/>
</dbReference>
<dbReference type="PANTHER" id="PTHR33064:SF37">
    <property type="entry name" value="RIBONUCLEASE H"/>
    <property type="match status" value="1"/>
</dbReference>
<dbReference type="EMBL" id="BFEA01000668">
    <property type="protein sequence ID" value="GBG88374.1"/>
    <property type="molecule type" value="Genomic_DNA"/>
</dbReference>
<accession>A0A388M1C7</accession>
<feature type="compositionally biased region" description="Basic and acidic residues" evidence="1">
    <location>
        <begin position="118"/>
        <end position="131"/>
    </location>
</feature>
<keyword evidence="3" id="KW-1185">Reference proteome</keyword>
<feature type="region of interest" description="Disordered" evidence="1">
    <location>
        <begin position="58"/>
        <end position="147"/>
    </location>
</feature>
<dbReference type="PANTHER" id="PTHR33064">
    <property type="entry name" value="POL PROTEIN"/>
    <property type="match status" value="1"/>
</dbReference>
<dbReference type="Proteomes" id="UP000265515">
    <property type="component" value="Unassembled WGS sequence"/>
</dbReference>
<evidence type="ECO:0000313" key="2">
    <source>
        <dbReference type="EMBL" id="GBG88374.1"/>
    </source>
</evidence>
<reference evidence="2 3" key="1">
    <citation type="journal article" date="2018" name="Cell">
        <title>The Chara Genome: Secondary Complexity and Implications for Plant Terrestrialization.</title>
        <authorList>
            <person name="Nishiyama T."/>
            <person name="Sakayama H."/>
            <person name="Vries J.D."/>
            <person name="Buschmann H."/>
            <person name="Saint-Marcoux D."/>
            <person name="Ullrich K.K."/>
            <person name="Haas F.B."/>
            <person name="Vanderstraeten L."/>
            <person name="Becker D."/>
            <person name="Lang D."/>
            <person name="Vosolsobe S."/>
            <person name="Rombauts S."/>
            <person name="Wilhelmsson P.K.I."/>
            <person name="Janitza P."/>
            <person name="Kern R."/>
            <person name="Heyl A."/>
            <person name="Rumpler F."/>
            <person name="Villalobos L.I.A.C."/>
            <person name="Clay J.M."/>
            <person name="Skokan R."/>
            <person name="Toyoda A."/>
            <person name="Suzuki Y."/>
            <person name="Kagoshima H."/>
            <person name="Schijlen E."/>
            <person name="Tajeshwar N."/>
            <person name="Catarino B."/>
            <person name="Hetherington A.J."/>
            <person name="Saltykova A."/>
            <person name="Bonnot C."/>
            <person name="Breuninger H."/>
            <person name="Symeonidi A."/>
            <person name="Radhakrishnan G.V."/>
            <person name="Van Nieuwerburgh F."/>
            <person name="Deforce D."/>
            <person name="Chang C."/>
            <person name="Karol K.G."/>
            <person name="Hedrich R."/>
            <person name="Ulvskov P."/>
            <person name="Glockner G."/>
            <person name="Delwiche C.F."/>
            <person name="Petrasek J."/>
            <person name="Van de Peer Y."/>
            <person name="Friml J."/>
            <person name="Beilby M."/>
            <person name="Dolan L."/>
            <person name="Kohara Y."/>
            <person name="Sugano S."/>
            <person name="Fujiyama A."/>
            <person name="Delaux P.-M."/>
            <person name="Quint M."/>
            <person name="TheiBen G."/>
            <person name="Hagemann M."/>
            <person name="Harholt J."/>
            <person name="Dunand C."/>
            <person name="Zachgo S."/>
            <person name="Langdale J."/>
            <person name="Maumus F."/>
            <person name="Straeten D.V.D."/>
            <person name="Gould S.B."/>
            <person name="Rensing S.A."/>
        </authorList>
    </citation>
    <scope>NUCLEOTIDE SEQUENCE [LARGE SCALE GENOMIC DNA]</scope>
    <source>
        <strain evidence="2 3">S276</strain>
    </source>
</reference>
<feature type="region of interest" description="Disordered" evidence="1">
    <location>
        <begin position="654"/>
        <end position="696"/>
    </location>
</feature>
<dbReference type="InterPro" id="IPR051320">
    <property type="entry name" value="Viral_Replic_Matur_Polypro"/>
</dbReference>
<dbReference type="InterPro" id="IPR043128">
    <property type="entry name" value="Rev_trsase/Diguanyl_cyclase"/>
</dbReference>
<dbReference type="SUPFAM" id="SSF56672">
    <property type="entry name" value="DNA/RNA polymerases"/>
    <property type="match status" value="1"/>
</dbReference>
<organism evidence="2 3">
    <name type="scientific">Chara braunii</name>
    <name type="common">Braun's stonewort</name>
    <dbReference type="NCBI Taxonomy" id="69332"/>
    <lineage>
        <taxon>Eukaryota</taxon>
        <taxon>Viridiplantae</taxon>
        <taxon>Streptophyta</taxon>
        <taxon>Charophyceae</taxon>
        <taxon>Charales</taxon>
        <taxon>Characeae</taxon>
        <taxon>Chara</taxon>
    </lineage>
</organism>
<sequence>MEDLWEKMGRYQRKLVDICEEVREWRASILKVFLYESGPESVPGRQGYPGVAIVGSGPRSGMTFRPPTAQGRMAQVAQTRGQSKASANREPPRREPEPERRKEAVEVEEDDEEEEQDERLRQEEDRRADQRVKKRGAQEEAEPILHDAAPKKKKYAVRLEEGFDVEKDLDKVMSLLEEHNLTASGAKSKHCMREATILGFICSEKGRRPDVKKTDKIIEWSVPLHSITDVRSFLDTFGFWRTFIKNFAAKTEHLRKLLRQDQEWIWGEEQDKVVARMKKEFREGGLVLGASDYDATEISSLNPTENGDVLERQDDEFEEGEMKEAFRAEEYDGIYLELGLLLSWETAEERRARVGKRVEEIWEERQRLEATGTLPDQPPDAQMWNEFWGQYGEGLAAPKKAGLGTSRTADEYLDRKIRFLAKASFNRYLMLEDDLAEKKTKEVSHGVHLEAVEAEVREPRALVASQAAIIQDLRRQPRDVAARTERKGPTRVMDWTESGQYGSQGKSAQDLCEQPSVARPSQGPPMGKVILGPEEAKAKREAEREAFEFRAPTELATLPTASVEPMRVTMPMSVEGGQQTASSEPVQGSGEGPMDVLLEAVDTMQEGASASIPEQRVDVLREEIPATMVEEMPEGRPQRLDTPEYVPEMGELRSGLGSWATGSGSGNQAPGTEQQEAITEVVGSPSSPPPPPRRKKFRRKVDQLCFFGKDGVHWALECPKFLKDKASRKVTESEGRMYARQGTVVERSADGGRAQLYT</sequence>
<comment type="caution">
    <text evidence="2">The sequence shown here is derived from an EMBL/GenBank/DDBJ whole genome shotgun (WGS) entry which is preliminary data.</text>
</comment>
<evidence type="ECO:0000256" key="1">
    <source>
        <dbReference type="SAM" id="MobiDB-lite"/>
    </source>
</evidence>
<dbReference type="Gramene" id="GBG88374">
    <property type="protein sequence ID" value="GBG88374"/>
    <property type="gene ID" value="CBR_g47073"/>
</dbReference>
<feature type="compositionally biased region" description="Polar residues" evidence="1">
    <location>
        <begin position="660"/>
        <end position="677"/>
    </location>
</feature>
<protein>
    <submittedName>
        <fullName evidence="2">Uncharacterized protein</fullName>
    </submittedName>
</protein>